<protein>
    <recommendedName>
        <fullName evidence="7">TLC domain-containing protein</fullName>
    </recommendedName>
</protein>
<feature type="transmembrane region" description="Helical" evidence="6">
    <location>
        <begin position="37"/>
        <end position="60"/>
    </location>
</feature>
<keyword evidence="3 6" id="KW-1133">Transmembrane helix</keyword>
<dbReference type="PANTHER" id="PTHR31898:SF1">
    <property type="entry name" value="TLC DOMAIN-CONTAINING PROTEIN 5"/>
    <property type="match status" value="1"/>
</dbReference>
<evidence type="ECO:0000256" key="5">
    <source>
        <dbReference type="PROSITE-ProRule" id="PRU00205"/>
    </source>
</evidence>
<name>A0AAD9MPT7_9ANNE</name>
<evidence type="ECO:0000259" key="7">
    <source>
        <dbReference type="PROSITE" id="PS50922"/>
    </source>
</evidence>
<dbReference type="SMART" id="SM00724">
    <property type="entry name" value="TLC"/>
    <property type="match status" value="1"/>
</dbReference>
<dbReference type="Proteomes" id="UP001208570">
    <property type="component" value="Unassembled WGS sequence"/>
</dbReference>
<dbReference type="PROSITE" id="PS50922">
    <property type="entry name" value="TLC"/>
    <property type="match status" value="1"/>
</dbReference>
<keyword evidence="9" id="KW-1185">Reference proteome</keyword>
<evidence type="ECO:0000256" key="1">
    <source>
        <dbReference type="ARBA" id="ARBA00004141"/>
    </source>
</evidence>
<keyword evidence="2 5" id="KW-0812">Transmembrane</keyword>
<evidence type="ECO:0000256" key="2">
    <source>
        <dbReference type="ARBA" id="ARBA00022692"/>
    </source>
</evidence>
<evidence type="ECO:0000313" key="9">
    <source>
        <dbReference type="Proteomes" id="UP001208570"/>
    </source>
</evidence>
<accession>A0AAD9MPT7</accession>
<feature type="transmembrane region" description="Helical" evidence="6">
    <location>
        <begin position="197"/>
        <end position="215"/>
    </location>
</feature>
<feature type="domain" description="TLC" evidence="7">
    <location>
        <begin position="28"/>
        <end position="220"/>
    </location>
</feature>
<evidence type="ECO:0000256" key="4">
    <source>
        <dbReference type="ARBA" id="ARBA00023136"/>
    </source>
</evidence>
<comment type="caution">
    <text evidence="8">The sequence shown here is derived from an EMBL/GenBank/DDBJ whole genome shotgun (WGS) entry which is preliminary data.</text>
</comment>
<feature type="transmembrane region" description="Helical" evidence="6">
    <location>
        <begin position="6"/>
        <end position="25"/>
    </location>
</feature>
<proteinExistence type="predicted"/>
<dbReference type="GO" id="GO:0016020">
    <property type="term" value="C:membrane"/>
    <property type="evidence" value="ECO:0007669"/>
    <property type="project" value="UniProtKB-SubCell"/>
</dbReference>
<evidence type="ECO:0000313" key="8">
    <source>
        <dbReference type="EMBL" id="KAK2139733.1"/>
    </source>
</evidence>
<dbReference type="InterPro" id="IPR042512">
    <property type="entry name" value="TLCD5"/>
</dbReference>
<feature type="transmembrane region" description="Helical" evidence="6">
    <location>
        <begin position="161"/>
        <end position="185"/>
    </location>
</feature>
<comment type="subcellular location">
    <subcellularLocation>
        <location evidence="1">Membrane</location>
        <topology evidence="1">Multi-pass membrane protein</topology>
    </subcellularLocation>
</comment>
<gene>
    <name evidence="8" type="ORF">LSH36_1635g00007</name>
</gene>
<keyword evidence="4 5" id="KW-0472">Membrane</keyword>
<dbReference type="EMBL" id="JAODUP010001634">
    <property type="protein sequence ID" value="KAK2139733.1"/>
    <property type="molecule type" value="Genomic_DNA"/>
</dbReference>
<evidence type="ECO:0000256" key="6">
    <source>
        <dbReference type="SAM" id="Phobius"/>
    </source>
</evidence>
<dbReference type="Pfam" id="PF03798">
    <property type="entry name" value="TRAM_LAG1_CLN8"/>
    <property type="match status" value="1"/>
</dbReference>
<feature type="transmembrane region" description="Helical" evidence="6">
    <location>
        <begin position="72"/>
        <end position="93"/>
    </location>
</feature>
<organism evidence="8 9">
    <name type="scientific">Paralvinella palmiformis</name>
    <dbReference type="NCBI Taxonomy" id="53620"/>
    <lineage>
        <taxon>Eukaryota</taxon>
        <taxon>Metazoa</taxon>
        <taxon>Spiralia</taxon>
        <taxon>Lophotrochozoa</taxon>
        <taxon>Annelida</taxon>
        <taxon>Polychaeta</taxon>
        <taxon>Sedentaria</taxon>
        <taxon>Canalipalpata</taxon>
        <taxon>Terebellida</taxon>
        <taxon>Terebelliformia</taxon>
        <taxon>Alvinellidae</taxon>
        <taxon>Paralvinella</taxon>
    </lineage>
</organism>
<evidence type="ECO:0000256" key="3">
    <source>
        <dbReference type="ARBA" id="ARBA00022989"/>
    </source>
</evidence>
<reference evidence="8" key="1">
    <citation type="journal article" date="2023" name="Mol. Biol. Evol.">
        <title>Third-Generation Sequencing Reveals the Adaptive Role of the Epigenome in Three Deep-Sea Polychaetes.</title>
        <authorList>
            <person name="Perez M."/>
            <person name="Aroh O."/>
            <person name="Sun Y."/>
            <person name="Lan Y."/>
            <person name="Juniper S.K."/>
            <person name="Young C.R."/>
            <person name="Angers B."/>
            <person name="Qian P.Y."/>
        </authorList>
    </citation>
    <scope>NUCLEOTIDE SEQUENCE</scope>
    <source>
        <strain evidence="8">P08H-3</strain>
    </source>
</reference>
<dbReference type="AlphaFoldDB" id="A0AAD9MPT7"/>
<sequence length="271" mass="30793">MMDTVALMLASFCAWTVLYGLCCALQPSLPHTWHIRVVTVVHALIIVTLSAWCLLVQGPWVFTDPGGPNTSLQHLTVIICLTYFLFDFFWCLYFRTEGPFMLFHHMLSLAGNSLTLYYGKYGTELVATIFGTEITNPFLQLRWFLRQTGHGSKWYAELNDFFFMFLFGSVRIVLGGYLLYCYLGHPVPDWLGRVGGVSMYMVSWVFWLMILKYAVKKYSKMFKLDKNRTKRGCATADQNGVVVVNNGHPKSSKDTVTSSIQDVINGHAKSS</sequence>
<dbReference type="InterPro" id="IPR006634">
    <property type="entry name" value="TLC-dom"/>
</dbReference>
<dbReference type="PANTHER" id="PTHR31898">
    <property type="entry name" value="TRANSMEMBRANE PROTEIN 136"/>
    <property type="match status" value="1"/>
</dbReference>